<reference evidence="8 9" key="1">
    <citation type="submission" date="2020-08" db="EMBL/GenBank/DDBJ databases">
        <title>Genomic Encyclopedia of Type Strains, Phase IV (KMG-IV): sequencing the most valuable type-strain genomes for metagenomic binning, comparative biology and taxonomic classification.</title>
        <authorList>
            <person name="Goeker M."/>
        </authorList>
    </citation>
    <scope>NUCLEOTIDE SEQUENCE [LARGE SCALE GENOMIC DNA]</scope>
    <source>
        <strain evidence="8 9">DSM 25897</strain>
    </source>
</reference>
<dbReference type="EMBL" id="JACHHX010000001">
    <property type="protein sequence ID" value="MBB5014304.1"/>
    <property type="molecule type" value="Genomic_DNA"/>
</dbReference>
<dbReference type="InterPro" id="IPR013324">
    <property type="entry name" value="RNA_pol_sigma_r3/r4-like"/>
</dbReference>
<comment type="caution">
    <text evidence="8">The sequence shown here is derived from an EMBL/GenBank/DDBJ whole genome shotgun (WGS) entry which is preliminary data.</text>
</comment>
<evidence type="ECO:0000256" key="2">
    <source>
        <dbReference type="ARBA" id="ARBA00023015"/>
    </source>
</evidence>
<keyword evidence="3" id="KW-0731">Sigma factor</keyword>
<dbReference type="InterPro" id="IPR036388">
    <property type="entry name" value="WH-like_DNA-bd_sf"/>
</dbReference>
<comment type="similarity">
    <text evidence="1">Belongs to the sigma-70 factor family. ECF subfamily.</text>
</comment>
<feature type="domain" description="RNA polymerase sigma-70 region 2" evidence="5">
    <location>
        <begin position="38"/>
        <end position="105"/>
    </location>
</feature>
<dbReference type="Gene3D" id="1.10.1740.10">
    <property type="match status" value="1"/>
</dbReference>
<dbReference type="Pfam" id="PF08281">
    <property type="entry name" value="Sigma70_r4_2"/>
    <property type="match status" value="1"/>
</dbReference>
<dbReference type="AlphaFoldDB" id="A0A7W7XXZ2"/>
<dbReference type="InterPro" id="IPR011051">
    <property type="entry name" value="RmlC_Cupin_sf"/>
</dbReference>
<dbReference type="GO" id="GO:0016987">
    <property type="term" value="F:sigma factor activity"/>
    <property type="evidence" value="ECO:0007669"/>
    <property type="project" value="UniProtKB-KW"/>
</dbReference>
<feature type="domain" description="ChrR-like cupin" evidence="7">
    <location>
        <begin position="250"/>
        <end position="343"/>
    </location>
</feature>
<keyword evidence="9" id="KW-1185">Reference proteome</keyword>
<sequence>MSRLPVSPPPAAAIDESTRLVHLVARLCERDQAALGELYDRTVDRVYGTAIRVLGRPEDAEEVVCEVYQQVWEGAGHYDPGRGGVLAWLLRIAWSRAVDRLRRERAHRSRLVAHPQDALDTYTLCEENDPASRLMAVLDSRSAVAHALETLSVEQRRMLALAFFEDLSHPEIAARTGVALGTVKSHIRRGLQALRRALGEGAAMTDRRRLDPDLAARLAESMTPVTPDPARRLAMRERILADAAAPATRVLRADEGEWREFVHGIRIKTLRRDETAGTETSLWRLAPGARVPPHSHRHEEECLVLEGSIVHDGVEYFAGDYLLAPAGARHKPFVAPQGALLLIRSELVPRLGWLTRLALRLIGR</sequence>
<dbReference type="Pfam" id="PF12973">
    <property type="entry name" value="Cupin_7"/>
    <property type="match status" value="1"/>
</dbReference>
<dbReference type="InterPro" id="IPR013325">
    <property type="entry name" value="RNA_pol_sigma_r2"/>
</dbReference>
<keyword evidence="4" id="KW-0804">Transcription</keyword>
<dbReference type="Gene3D" id="2.60.120.10">
    <property type="entry name" value="Jelly Rolls"/>
    <property type="match status" value="1"/>
</dbReference>
<dbReference type="RefSeq" id="WP_183946895.1">
    <property type="nucleotide sequence ID" value="NZ_JACHHX010000001.1"/>
</dbReference>
<dbReference type="GO" id="GO:0006352">
    <property type="term" value="P:DNA-templated transcription initiation"/>
    <property type="evidence" value="ECO:0007669"/>
    <property type="project" value="InterPro"/>
</dbReference>
<evidence type="ECO:0000313" key="8">
    <source>
        <dbReference type="EMBL" id="MBB5014304.1"/>
    </source>
</evidence>
<dbReference type="InterPro" id="IPR014710">
    <property type="entry name" value="RmlC-like_jellyroll"/>
</dbReference>
<evidence type="ECO:0000259" key="5">
    <source>
        <dbReference type="Pfam" id="PF04542"/>
    </source>
</evidence>
<dbReference type="InterPro" id="IPR007627">
    <property type="entry name" value="RNA_pol_sigma70_r2"/>
</dbReference>
<dbReference type="InterPro" id="IPR025979">
    <property type="entry name" value="ChrR-like_cupin_dom"/>
</dbReference>
<accession>A0A7W7XXZ2</accession>
<protein>
    <submittedName>
        <fullName evidence="8">RNA polymerase sigma factor (Sigma-70 family)</fullName>
    </submittedName>
</protein>
<evidence type="ECO:0000256" key="1">
    <source>
        <dbReference type="ARBA" id="ARBA00010641"/>
    </source>
</evidence>
<dbReference type="InterPro" id="IPR039425">
    <property type="entry name" value="RNA_pol_sigma-70-like"/>
</dbReference>
<dbReference type="Proteomes" id="UP000519004">
    <property type="component" value="Unassembled WGS sequence"/>
</dbReference>
<dbReference type="GO" id="GO:0003677">
    <property type="term" value="F:DNA binding"/>
    <property type="evidence" value="ECO:0007669"/>
    <property type="project" value="InterPro"/>
</dbReference>
<evidence type="ECO:0000259" key="7">
    <source>
        <dbReference type="Pfam" id="PF12973"/>
    </source>
</evidence>
<dbReference type="NCBIfam" id="TIGR02937">
    <property type="entry name" value="sigma70-ECF"/>
    <property type="match status" value="1"/>
</dbReference>
<evidence type="ECO:0000256" key="4">
    <source>
        <dbReference type="ARBA" id="ARBA00023163"/>
    </source>
</evidence>
<organism evidence="8 9">
    <name type="scientific">Rehaibacterium terrae</name>
    <dbReference type="NCBI Taxonomy" id="1341696"/>
    <lineage>
        <taxon>Bacteria</taxon>
        <taxon>Pseudomonadati</taxon>
        <taxon>Pseudomonadota</taxon>
        <taxon>Gammaproteobacteria</taxon>
        <taxon>Lysobacterales</taxon>
        <taxon>Lysobacteraceae</taxon>
        <taxon>Rehaibacterium</taxon>
    </lineage>
</organism>
<evidence type="ECO:0000313" key="9">
    <source>
        <dbReference type="Proteomes" id="UP000519004"/>
    </source>
</evidence>
<dbReference type="PANTHER" id="PTHR43133:SF62">
    <property type="entry name" value="RNA POLYMERASE SIGMA FACTOR SIGZ"/>
    <property type="match status" value="1"/>
</dbReference>
<gene>
    <name evidence="8" type="ORF">HNQ58_000175</name>
</gene>
<name>A0A7W7XXZ2_9GAMM</name>
<dbReference type="Gene3D" id="1.10.10.10">
    <property type="entry name" value="Winged helix-like DNA-binding domain superfamily/Winged helix DNA-binding domain"/>
    <property type="match status" value="1"/>
</dbReference>
<feature type="domain" description="RNA polymerase sigma factor 70 region 4 type 2" evidence="6">
    <location>
        <begin position="143"/>
        <end position="194"/>
    </location>
</feature>
<dbReference type="CDD" id="cd06171">
    <property type="entry name" value="Sigma70_r4"/>
    <property type="match status" value="1"/>
</dbReference>
<evidence type="ECO:0000256" key="3">
    <source>
        <dbReference type="ARBA" id="ARBA00023082"/>
    </source>
</evidence>
<evidence type="ECO:0000259" key="6">
    <source>
        <dbReference type="Pfam" id="PF08281"/>
    </source>
</evidence>
<dbReference type="PANTHER" id="PTHR43133">
    <property type="entry name" value="RNA POLYMERASE ECF-TYPE SIGMA FACTO"/>
    <property type="match status" value="1"/>
</dbReference>
<dbReference type="InterPro" id="IPR013249">
    <property type="entry name" value="RNA_pol_sigma70_r4_t2"/>
</dbReference>
<proteinExistence type="inferred from homology"/>
<dbReference type="SUPFAM" id="SSF88659">
    <property type="entry name" value="Sigma3 and sigma4 domains of RNA polymerase sigma factors"/>
    <property type="match status" value="1"/>
</dbReference>
<keyword evidence="2" id="KW-0805">Transcription regulation</keyword>
<dbReference type="InterPro" id="IPR014284">
    <property type="entry name" value="RNA_pol_sigma-70_dom"/>
</dbReference>
<dbReference type="SUPFAM" id="SSF88946">
    <property type="entry name" value="Sigma2 domain of RNA polymerase sigma factors"/>
    <property type="match status" value="1"/>
</dbReference>
<dbReference type="Pfam" id="PF04542">
    <property type="entry name" value="Sigma70_r2"/>
    <property type="match status" value="1"/>
</dbReference>
<dbReference type="SUPFAM" id="SSF51182">
    <property type="entry name" value="RmlC-like cupins"/>
    <property type="match status" value="1"/>
</dbReference>